<feature type="signal peptide" evidence="3">
    <location>
        <begin position="1"/>
        <end position="24"/>
    </location>
</feature>
<dbReference type="CDD" id="cd13585">
    <property type="entry name" value="PBP2_TMBP_like"/>
    <property type="match status" value="1"/>
</dbReference>
<evidence type="ECO:0000256" key="1">
    <source>
        <dbReference type="ARBA" id="ARBA00004418"/>
    </source>
</evidence>
<feature type="chain" id="PRO_5005849716" evidence="3">
    <location>
        <begin position="25"/>
        <end position="418"/>
    </location>
</feature>
<evidence type="ECO:0000313" key="5">
    <source>
        <dbReference type="Proteomes" id="UP000037939"/>
    </source>
</evidence>
<protein>
    <submittedName>
        <fullName evidence="4">sn-glycerol-3-phosphate-binding periplasmic protein UgpB</fullName>
    </submittedName>
</protein>
<dbReference type="Proteomes" id="UP000037939">
    <property type="component" value="Unassembled WGS sequence"/>
</dbReference>
<keyword evidence="5" id="KW-1185">Reference proteome</keyword>
<accession>A0A0N0GNW4</accession>
<name>A0A0N0GNW4_9NEIS</name>
<sequence>MKLNKIMLAVTVACCAMASLPAAAADKTKIEFWSNSLSPKFDAVMKELTAKFNSSQNDIEAVWVDVDWDAFQPRFVAAVAGGTAPSLVNLPVPWAAEYAQKGLIEPLDSKIASFKNTYADGAIKDVTYGGKVYGLPWYNSVSIIAYNKALFDKAGLKDAPKTLDQLFSDSKALKDKAGVAGFAPKLQEFSSWFMYEGLPVIKDGKAVFNSPAHVKFVERFAQAYKDGSIPKDVFKMEFEQEIAAYDSGKIAMMTTAPQALKRTQTDAKTIYAQTVTAPFPVSKGNTPFGGYLFFWSVPKGTKNVDAAVKLGQFLTNDENQLRFSKATETTFPSTRKSVTDAYFQAGANSADPIEHGRAVAAKAIVNARTLTVTGLPDEASMNKKLQDELQSAIEGRKSAKDALDAAVAYWNQKLSATK</sequence>
<dbReference type="Pfam" id="PF13416">
    <property type="entry name" value="SBP_bac_8"/>
    <property type="match status" value="1"/>
</dbReference>
<dbReference type="RefSeq" id="WP_236692010.1">
    <property type="nucleotide sequence ID" value="NZ_LAQT01000007.1"/>
</dbReference>
<dbReference type="SUPFAM" id="SSF53850">
    <property type="entry name" value="Periplasmic binding protein-like II"/>
    <property type="match status" value="1"/>
</dbReference>
<dbReference type="Gene3D" id="3.40.190.10">
    <property type="entry name" value="Periplasmic binding protein-like II"/>
    <property type="match status" value="1"/>
</dbReference>
<evidence type="ECO:0000256" key="2">
    <source>
        <dbReference type="ARBA" id="ARBA00008520"/>
    </source>
</evidence>
<evidence type="ECO:0000256" key="3">
    <source>
        <dbReference type="SAM" id="SignalP"/>
    </source>
</evidence>
<proteinExistence type="inferred from homology"/>
<keyword evidence="3" id="KW-0732">Signal</keyword>
<comment type="similarity">
    <text evidence="2">Belongs to the bacterial solute-binding protein 1 family.</text>
</comment>
<organism evidence="4 5">
    <name type="scientific">Amantichitinum ursilacus</name>
    <dbReference type="NCBI Taxonomy" id="857265"/>
    <lineage>
        <taxon>Bacteria</taxon>
        <taxon>Pseudomonadati</taxon>
        <taxon>Pseudomonadota</taxon>
        <taxon>Betaproteobacteria</taxon>
        <taxon>Neisseriales</taxon>
        <taxon>Chitinibacteraceae</taxon>
        <taxon>Amantichitinum</taxon>
    </lineage>
</organism>
<dbReference type="GO" id="GO:0042597">
    <property type="term" value="C:periplasmic space"/>
    <property type="evidence" value="ECO:0007669"/>
    <property type="project" value="UniProtKB-SubCell"/>
</dbReference>
<dbReference type="PANTHER" id="PTHR43649:SF12">
    <property type="entry name" value="DIACETYLCHITOBIOSE BINDING PROTEIN DASA"/>
    <property type="match status" value="1"/>
</dbReference>
<dbReference type="STRING" id="857265.WG78_09045"/>
<dbReference type="InterPro" id="IPR006059">
    <property type="entry name" value="SBP"/>
</dbReference>
<evidence type="ECO:0000313" key="4">
    <source>
        <dbReference type="EMBL" id="KPC53225.1"/>
    </source>
</evidence>
<comment type="subcellular location">
    <subcellularLocation>
        <location evidence="1">Periplasm</location>
    </subcellularLocation>
</comment>
<gene>
    <name evidence="4" type="primary">ugpB_1</name>
    <name evidence="4" type="ORF">WG78_09045</name>
</gene>
<dbReference type="InterPro" id="IPR050490">
    <property type="entry name" value="Bact_solute-bd_prot1"/>
</dbReference>
<comment type="caution">
    <text evidence="4">The sequence shown here is derived from an EMBL/GenBank/DDBJ whole genome shotgun (WGS) entry which is preliminary data.</text>
</comment>
<dbReference type="AlphaFoldDB" id="A0A0N0GNW4"/>
<dbReference type="PANTHER" id="PTHR43649">
    <property type="entry name" value="ARABINOSE-BINDING PROTEIN-RELATED"/>
    <property type="match status" value="1"/>
</dbReference>
<reference evidence="4 5" key="1">
    <citation type="submission" date="2015-07" db="EMBL/GenBank/DDBJ databases">
        <title>Draft genome sequence of the Amantichitinum ursilacus IGB-41, a new chitin-degrading bacterium.</title>
        <authorList>
            <person name="Kirstahler P."/>
            <person name="Guenther M."/>
            <person name="Grumaz C."/>
            <person name="Rupp S."/>
            <person name="Zibek S."/>
            <person name="Sohn K."/>
        </authorList>
    </citation>
    <scope>NUCLEOTIDE SEQUENCE [LARGE SCALE GENOMIC DNA]</scope>
    <source>
        <strain evidence="4 5">IGB-41</strain>
    </source>
</reference>
<dbReference type="EMBL" id="LAQT01000007">
    <property type="protein sequence ID" value="KPC53225.1"/>
    <property type="molecule type" value="Genomic_DNA"/>
</dbReference>